<reference evidence="1 2" key="1">
    <citation type="journal article" date="2020" name="ISME J.">
        <title>Uncovering the hidden diversity of litter-decomposition mechanisms in mushroom-forming fungi.</title>
        <authorList>
            <person name="Floudas D."/>
            <person name="Bentzer J."/>
            <person name="Ahren D."/>
            <person name="Johansson T."/>
            <person name="Persson P."/>
            <person name="Tunlid A."/>
        </authorList>
    </citation>
    <scope>NUCLEOTIDE SEQUENCE [LARGE SCALE GENOMIC DNA]</scope>
    <source>
        <strain evidence="1 2">CBS 101986</strain>
    </source>
</reference>
<protein>
    <submittedName>
        <fullName evidence="1">Uncharacterized protein</fullName>
    </submittedName>
</protein>
<name>A0A8H5BP99_9AGAR</name>
<keyword evidence="2" id="KW-1185">Reference proteome</keyword>
<comment type="caution">
    <text evidence="1">The sequence shown here is derived from an EMBL/GenBank/DDBJ whole genome shotgun (WGS) entry which is preliminary data.</text>
</comment>
<sequence>MPRETTELFLPGRKIKASWWTRQYEDIEMDPQTRSMQHPAKDLSTVEYMEYDEAAENPPFALMIHYLPNVKLLKTHFHSKELCLKGCPSFAF</sequence>
<evidence type="ECO:0000313" key="2">
    <source>
        <dbReference type="Proteomes" id="UP000567179"/>
    </source>
</evidence>
<organism evidence="1 2">
    <name type="scientific">Psilocybe cf. subviscida</name>
    <dbReference type="NCBI Taxonomy" id="2480587"/>
    <lineage>
        <taxon>Eukaryota</taxon>
        <taxon>Fungi</taxon>
        <taxon>Dikarya</taxon>
        <taxon>Basidiomycota</taxon>
        <taxon>Agaricomycotina</taxon>
        <taxon>Agaricomycetes</taxon>
        <taxon>Agaricomycetidae</taxon>
        <taxon>Agaricales</taxon>
        <taxon>Agaricineae</taxon>
        <taxon>Strophariaceae</taxon>
        <taxon>Psilocybe</taxon>
    </lineage>
</organism>
<dbReference type="EMBL" id="JAACJJ010000014">
    <property type="protein sequence ID" value="KAF5326895.1"/>
    <property type="molecule type" value="Genomic_DNA"/>
</dbReference>
<accession>A0A8H5BP99</accession>
<evidence type="ECO:0000313" key="1">
    <source>
        <dbReference type="EMBL" id="KAF5326895.1"/>
    </source>
</evidence>
<dbReference type="AlphaFoldDB" id="A0A8H5BP99"/>
<dbReference type="Proteomes" id="UP000567179">
    <property type="component" value="Unassembled WGS sequence"/>
</dbReference>
<gene>
    <name evidence="1" type="ORF">D9619_004604</name>
</gene>
<proteinExistence type="predicted"/>